<reference evidence="4 5" key="1">
    <citation type="journal article" date="2021" name="Comput. Struct. Biotechnol. J.">
        <title>De novo genome assembly of the potent medicinal plant Rehmannia glutinosa using nanopore technology.</title>
        <authorList>
            <person name="Ma L."/>
            <person name="Dong C."/>
            <person name="Song C."/>
            <person name="Wang X."/>
            <person name="Zheng X."/>
            <person name="Niu Y."/>
            <person name="Chen S."/>
            <person name="Feng W."/>
        </authorList>
    </citation>
    <scope>NUCLEOTIDE SEQUENCE [LARGE SCALE GENOMIC DNA]</scope>
    <source>
        <strain evidence="4">DH-2019</strain>
    </source>
</reference>
<dbReference type="Pfam" id="PF01370">
    <property type="entry name" value="Epimerase"/>
    <property type="match status" value="1"/>
</dbReference>
<dbReference type="InterPro" id="IPR001509">
    <property type="entry name" value="Epimerase_deHydtase"/>
</dbReference>
<name>A0ABR0VTP2_REHGL</name>
<evidence type="ECO:0000256" key="1">
    <source>
        <dbReference type="ARBA" id="ARBA00022857"/>
    </source>
</evidence>
<dbReference type="Gene3D" id="3.40.50.720">
    <property type="entry name" value="NAD(P)-binding Rossmann-like Domain"/>
    <property type="match status" value="1"/>
</dbReference>
<evidence type="ECO:0000256" key="2">
    <source>
        <dbReference type="ARBA" id="ARBA00023002"/>
    </source>
</evidence>
<evidence type="ECO:0000313" key="5">
    <source>
        <dbReference type="Proteomes" id="UP001318860"/>
    </source>
</evidence>
<gene>
    <name evidence="4" type="ORF">DH2020_027906</name>
</gene>
<sequence>MNVHVPLVDISCYSDDLKKTQHLLALDGAKERLRLIKANLLEEGSFDSLVEGCDGVFHTASPFYHAVNDPQAELIDPALKGTLNVLGSCAKVPSIKRIVLTSSVAAVAYNGKPRTPEVVVDETWWSDPEICKQMQQWYVLSKTLAEDAAWKFVKEKGIDMVAINPAMVIGPLLQPTLNTSSAAILNLINGAETYPNATFGYCLVESVAHFSEIVNILRGLYPSLRLPEKCADDKPFVPKYQVSKEKQKLLVWNTLILKKESRKLLKA</sequence>
<dbReference type="EMBL" id="JABTTQ020000737">
    <property type="protein sequence ID" value="KAK6138322.1"/>
    <property type="molecule type" value="Genomic_DNA"/>
</dbReference>
<evidence type="ECO:0000259" key="3">
    <source>
        <dbReference type="Pfam" id="PF01370"/>
    </source>
</evidence>
<proteinExistence type="predicted"/>
<dbReference type="SUPFAM" id="SSF51735">
    <property type="entry name" value="NAD(P)-binding Rossmann-fold domains"/>
    <property type="match status" value="1"/>
</dbReference>
<organism evidence="4 5">
    <name type="scientific">Rehmannia glutinosa</name>
    <name type="common">Chinese foxglove</name>
    <dbReference type="NCBI Taxonomy" id="99300"/>
    <lineage>
        <taxon>Eukaryota</taxon>
        <taxon>Viridiplantae</taxon>
        <taxon>Streptophyta</taxon>
        <taxon>Embryophyta</taxon>
        <taxon>Tracheophyta</taxon>
        <taxon>Spermatophyta</taxon>
        <taxon>Magnoliopsida</taxon>
        <taxon>eudicotyledons</taxon>
        <taxon>Gunneridae</taxon>
        <taxon>Pentapetalae</taxon>
        <taxon>asterids</taxon>
        <taxon>lamiids</taxon>
        <taxon>Lamiales</taxon>
        <taxon>Orobanchaceae</taxon>
        <taxon>Rehmannieae</taxon>
        <taxon>Rehmannia</taxon>
    </lineage>
</organism>
<feature type="domain" description="NAD-dependent epimerase/dehydratase" evidence="3">
    <location>
        <begin position="23"/>
        <end position="189"/>
    </location>
</feature>
<dbReference type="PANTHER" id="PTHR10366">
    <property type="entry name" value="NAD DEPENDENT EPIMERASE/DEHYDRATASE"/>
    <property type="match status" value="1"/>
</dbReference>
<dbReference type="Proteomes" id="UP001318860">
    <property type="component" value="Unassembled WGS sequence"/>
</dbReference>
<keyword evidence="2" id="KW-0560">Oxidoreductase</keyword>
<comment type="caution">
    <text evidence="4">The sequence shown here is derived from an EMBL/GenBank/DDBJ whole genome shotgun (WGS) entry which is preliminary data.</text>
</comment>
<dbReference type="CDD" id="cd08958">
    <property type="entry name" value="FR_SDR_e"/>
    <property type="match status" value="1"/>
</dbReference>
<protein>
    <recommendedName>
        <fullName evidence="3">NAD-dependent epimerase/dehydratase domain-containing protein</fullName>
    </recommendedName>
</protein>
<dbReference type="InterPro" id="IPR050425">
    <property type="entry name" value="NAD(P)_dehydrat-like"/>
</dbReference>
<evidence type="ECO:0000313" key="4">
    <source>
        <dbReference type="EMBL" id="KAK6138322.1"/>
    </source>
</evidence>
<dbReference type="PANTHER" id="PTHR10366:SF852">
    <property type="entry name" value="CINNAMOYL-COA REDUCTASE CAD2"/>
    <property type="match status" value="1"/>
</dbReference>
<keyword evidence="1" id="KW-0521">NADP</keyword>
<accession>A0ABR0VTP2</accession>
<dbReference type="InterPro" id="IPR036291">
    <property type="entry name" value="NAD(P)-bd_dom_sf"/>
</dbReference>
<keyword evidence="5" id="KW-1185">Reference proteome</keyword>